<evidence type="ECO:0000256" key="9">
    <source>
        <dbReference type="RuleBase" id="RU363032"/>
    </source>
</evidence>
<gene>
    <name evidence="11" type="ORF">HLVA_00100</name>
</gene>
<dbReference type="InterPro" id="IPR050901">
    <property type="entry name" value="BP-dep_ABC_trans_perm"/>
</dbReference>
<feature type="domain" description="ABC transmembrane type-1" evidence="10">
    <location>
        <begin position="409"/>
        <end position="600"/>
    </location>
</feature>
<evidence type="ECO:0000256" key="2">
    <source>
        <dbReference type="ARBA" id="ARBA00009047"/>
    </source>
</evidence>
<dbReference type="AlphaFoldDB" id="A0AAU9DU65"/>
<dbReference type="Pfam" id="PF00528">
    <property type="entry name" value="BPD_transp_1"/>
    <property type="match status" value="1"/>
</dbReference>
<evidence type="ECO:0000313" key="11">
    <source>
        <dbReference type="EMBL" id="BDU49441.1"/>
    </source>
</evidence>
<dbReference type="PANTHER" id="PTHR32243:SF50">
    <property type="entry name" value="MALTOSE_MALTODEXTRIN TRANSPORT SYSTEM PERMEASE PROTEIN MALG"/>
    <property type="match status" value="1"/>
</dbReference>
<dbReference type="GO" id="GO:0055085">
    <property type="term" value="P:transmembrane transport"/>
    <property type="evidence" value="ECO:0007669"/>
    <property type="project" value="InterPro"/>
</dbReference>
<evidence type="ECO:0000256" key="6">
    <source>
        <dbReference type="ARBA" id="ARBA00022692"/>
    </source>
</evidence>
<evidence type="ECO:0000313" key="12">
    <source>
        <dbReference type="Proteomes" id="UP001321582"/>
    </source>
</evidence>
<keyword evidence="6 9" id="KW-0812">Transmembrane</keyword>
<organism evidence="11 12">
    <name type="scientific">Haliovirga abyssi</name>
    <dbReference type="NCBI Taxonomy" id="2996794"/>
    <lineage>
        <taxon>Bacteria</taxon>
        <taxon>Fusobacteriati</taxon>
        <taxon>Fusobacteriota</taxon>
        <taxon>Fusobacteriia</taxon>
        <taxon>Fusobacteriales</taxon>
        <taxon>Haliovirgaceae</taxon>
        <taxon>Haliovirga</taxon>
    </lineage>
</organism>
<dbReference type="EMBL" id="AP027059">
    <property type="protein sequence ID" value="BDU49441.1"/>
    <property type="molecule type" value="Genomic_DNA"/>
</dbReference>
<feature type="transmembrane region" description="Helical" evidence="9">
    <location>
        <begin position="413"/>
        <end position="434"/>
    </location>
</feature>
<dbReference type="PANTHER" id="PTHR32243">
    <property type="entry name" value="MALTOSE TRANSPORT SYSTEM PERMEASE-RELATED"/>
    <property type="match status" value="1"/>
</dbReference>
<keyword evidence="12" id="KW-1185">Reference proteome</keyword>
<feature type="transmembrane region" description="Helical" evidence="9">
    <location>
        <begin position="480"/>
        <end position="500"/>
    </location>
</feature>
<feature type="transmembrane region" description="Helical" evidence="9">
    <location>
        <begin position="521"/>
        <end position="546"/>
    </location>
</feature>
<keyword evidence="5" id="KW-0762">Sugar transport</keyword>
<proteinExistence type="inferred from homology"/>
<protein>
    <recommendedName>
        <fullName evidence="10">ABC transmembrane type-1 domain-containing protein</fullName>
    </recommendedName>
</protein>
<keyword evidence="3 9" id="KW-0813">Transport</keyword>
<evidence type="ECO:0000256" key="8">
    <source>
        <dbReference type="ARBA" id="ARBA00023136"/>
    </source>
</evidence>
<accession>A0AAU9DU65</accession>
<evidence type="ECO:0000256" key="4">
    <source>
        <dbReference type="ARBA" id="ARBA00022475"/>
    </source>
</evidence>
<keyword evidence="4" id="KW-1003">Cell membrane</keyword>
<keyword evidence="8 9" id="KW-0472">Membrane</keyword>
<feature type="transmembrane region" description="Helical" evidence="9">
    <location>
        <begin position="220"/>
        <end position="237"/>
    </location>
</feature>
<evidence type="ECO:0000256" key="1">
    <source>
        <dbReference type="ARBA" id="ARBA00004651"/>
    </source>
</evidence>
<comment type="subcellular location">
    <subcellularLocation>
        <location evidence="1 9">Cell membrane</location>
        <topology evidence="1 9">Multi-pass membrane protein</topology>
    </subcellularLocation>
</comment>
<dbReference type="PROSITE" id="PS50928">
    <property type="entry name" value="ABC_TM1"/>
    <property type="match status" value="1"/>
</dbReference>
<evidence type="ECO:0000259" key="10">
    <source>
        <dbReference type="PROSITE" id="PS50928"/>
    </source>
</evidence>
<evidence type="ECO:0000256" key="5">
    <source>
        <dbReference type="ARBA" id="ARBA00022597"/>
    </source>
</evidence>
<sequence>MANKKYTKKQFIRSLIVVLTSLLIAVLFTGWYSNYAKKTVITSVTKSSEFFSKKIVEDINKKFAKSKRIIFIRAKKIIDPKSLFKYIPEGRSDISKLSVASIAIWSKKDGKIVNEIHTISSLNRKNLYGLRKGETLNKNNVKNYFESKIENSWIENNFDKIQENQFVVENINGFLKNKKRNNLHTVRKFNLKGKDYLLDIQYSKRSIVSNRITKKIQTEVIVIIFIYLLFLLVYSLIMDRNLLMHVLVLYVLVFTTYPLTWVISLTFKSSNSMGGTNLNPIPKNATLDNYKAALLNLKKVKEEGIVLDKNNKLFIGQEVIVDGKGAMIEAKNIKSVYNVFDPNSTNLLKDVKFEVKEKDTKVTYNGKEKIIKQDAYYLRLNKVSELPQDMQIYNVEYYTHINFLFLSGIFNSLFIAILTALIGMILSSAAAYAFSRFRFPGRDGFMMSFLVTQMFPGTMMLIPLYIIFSNLGFINTFKGLIFAYSITALPFNIWNLKGFFDTVPKELEEAALIDGCSASQTFYKIVLPLSLPALAISALFSFMGAWNEYIMAATFMNTESKYTIPVVIKMLVGSNSVNWPMFATMAVLVSIPVVIVFLMSQKYLVGGLTAGGVKG</sequence>
<feature type="transmembrane region" description="Helical" evidence="9">
    <location>
        <begin position="446"/>
        <end position="468"/>
    </location>
</feature>
<dbReference type="Gene3D" id="1.10.3720.10">
    <property type="entry name" value="MetI-like"/>
    <property type="match status" value="2"/>
</dbReference>
<keyword evidence="7 9" id="KW-1133">Transmembrane helix</keyword>
<feature type="transmembrane region" description="Helical" evidence="9">
    <location>
        <begin position="242"/>
        <end position="263"/>
    </location>
</feature>
<dbReference type="InterPro" id="IPR000515">
    <property type="entry name" value="MetI-like"/>
</dbReference>
<dbReference type="KEGG" id="haby:HLVA_00100"/>
<evidence type="ECO:0000256" key="7">
    <source>
        <dbReference type="ARBA" id="ARBA00022989"/>
    </source>
</evidence>
<feature type="transmembrane region" description="Helical" evidence="9">
    <location>
        <begin position="579"/>
        <end position="599"/>
    </location>
</feature>
<dbReference type="CDD" id="cd06261">
    <property type="entry name" value="TM_PBP2"/>
    <property type="match status" value="1"/>
</dbReference>
<dbReference type="Proteomes" id="UP001321582">
    <property type="component" value="Chromosome"/>
</dbReference>
<dbReference type="GO" id="GO:0005886">
    <property type="term" value="C:plasma membrane"/>
    <property type="evidence" value="ECO:0007669"/>
    <property type="project" value="UniProtKB-SubCell"/>
</dbReference>
<evidence type="ECO:0000256" key="3">
    <source>
        <dbReference type="ARBA" id="ARBA00022448"/>
    </source>
</evidence>
<comment type="similarity">
    <text evidence="2">Belongs to the binding-protein-dependent transport system permease family. MalFG subfamily.</text>
</comment>
<feature type="transmembrane region" description="Helical" evidence="9">
    <location>
        <begin position="12"/>
        <end position="32"/>
    </location>
</feature>
<reference evidence="11 12" key="1">
    <citation type="submission" date="2022-11" db="EMBL/GenBank/DDBJ databases">
        <title>Haliovirga abyssi gen. nov., sp. nov., a mesophilic fermentative bacterium isolated from the Iheya North hydrothermal field and the proposal of Haliovirgaceae fam. nov.</title>
        <authorList>
            <person name="Miyazaki U."/>
            <person name="Tame A."/>
            <person name="Miyazaki J."/>
            <person name="Takai K."/>
            <person name="Sawayama S."/>
            <person name="Kitajima M."/>
            <person name="Okamoto A."/>
            <person name="Nakagawa S."/>
        </authorList>
    </citation>
    <scope>NUCLEOTIDE SEQUENCE [LARGE SCALE GENOMIC DNA]</scope>
    <source>
        <strain evidence="11 12">IC12</strain>
    </source>
</reference>
<dbReference type="SUPFAM" id="SSF161098">
    <property type="entry name" value="MetI-like"/>
    <property type="match status" value="2"/>
</dbReference>
<dbReference type="RefSeq" id="WP_307904400.1">
    <property type="nucleotide sequence ID" value="NZ_AP027059.1"/>
</dbReference>
<name>A0AAU9DU65_9FUSO</name>
<dbReference type="InterPro" id="IPR035906">
    <property type="entry name" value="MetI-like_sf"/>
</dbReference>